<dbReference type="Pfam" id="PF04445">
    <property type="entry name" value="SAM_MT"/>
    <property type="match status" value="1"/>
</dbReference>
<evidence type="ECO:0000313" key="1">
    <source>
        <dbReference type="EMBL" id="RJX37762.1"/>
    </source>
</evidence>
<gene>
    <name evidence="1" type="ORF">D3P09_22630</name>
</gene>
<dbReference type="RefSeq" id="WP_120113684.1">
    <property type="nucleotide sequence ID" value="NZ_QXQB01000005.1"/>
</dbReference>
<proteinExistence type="predicted"/>
<dbReference type="SUPFAM" id="SSF53335">
    <property type="entry name" value="S-adenosyl-L-methionine-dependent methyltransferases"/>
    <property type="match status" value="1"/>
</dbReference>
<keyword evidence="2" id="KW-1185">Reference proteome</keyword>
<dbReference type="EMBL" id="QXQB01000005">
    <property type="protein sequence ID" value="RJX37762.1"/>
    <property type="molecule type" value="Genomic_DNA"/>
</dbReference>
<protein>
    <submittedName>
        <fullName evidence="1">SAM-dependent methyltransferase</fullName>
    </submittedName>
</protein>
<dbReference type="AlphaFoldDB" id="A0A3A6P9U9"/>
<evidence type="ECO:0000313" key="2">
    <source>
        <dbReference type="Proteomes" id="UP000267798"/>
    </source>
</evidence>
<dbReference type="InterPro" id="IPR007536">
    <property type="entry name" value="16SrRNA_methylTrfase_J"/>
</dbReference>
<organism evidence="1 2">
    <name type="scientific">Paenibacillus pinisoli</name>
    <dbReference type="NCBI Taxonomy" id="1276110"/>
    <lineage>
        <taxon>Bacteria</taxon>
        <taxon>Bacillati</taxon>
        <taxon>Bacillota</taxon>
        <taxon>Bacilli</taxon>
        <taxon>Bacillales</taxon>
        <taxon>Paenibacillaceae</taxon>
        <taxon>Paenibacillus</taxon>
    </lineage>
</organism>
<dbReference type="InterPro" id="IPR029063">
    <property type="entry name" value="SAM-dependent_MTases_sf"/>
</dbReference>
<keyword evidence="1" id="KW-0489">Methyltransferase</keyword>
<comment type="caution">
    <text evidence="1">The sequence shown here is derived from an EMBL/GenBank/DDBJ whole genome shotgun (WGS) entry which is preliminary data.</text>
</comment>
<dbReference type="PANTHER" id="PTHR36112:SF1">
    <property type="entry name" value="RIBOSOMAL RNA SMALL SUBUNIT METHYLTRANSFERASE J"/>
    <property type="match status" value="1"/>
</dbReference>
<accession>A0A3A6P9U9</accession>
<dbReference type="PANTHER" id="PTHR36112">
    <property type="entry name" value="RIBOSOMAL RNA SMALL SUBUNIT METHYLTRANSFERASE J"/>
    <property type="match status" value="1"/>
</dbReference>
<dbReference type="OrthoDB" id="1653798at2"/>
<sequence length="259" mass="28622">MIITTAPKPTSRSVEQASLLAAELKTAARPRKGMSVRKLLELSGDNRVIIVTDTETRFYSHPEEPPLFFHPSMALIRAKRLRKGESDPLVELSRCKPGDRIIDCTAGMAGDALVFAYAAGDTGEVTAIESEPVLCALVREGLKHYDTGLPDVNEAMRRIEMHCGNHAEYLASQPDKSADIVYFDPMFRQPIMESAAIGAFRSLANMDELGHEVVEQAMRVARKTVIMKENGISDEFSRLGFTRSEFKSSKIAYGVITID</sequence>
<dbReference type="Gene3D" id="3.40.50.150">
    <property type="entry name" value="Vaccinia Virus protein VP39"/>
    <property type="match status" value="1"/>
</dbReference>
<keyword evidence="1" id="KW-0808">Transferase</keyword>
<name>A0A3A6P9U9_9BACL</name>
<dbReference type="Proteomes" id="UP000267798">
    <property type="component" value="Unassembled WGS sequence"/>
</dbReference>
<reference evidence="1 2" key="1">
    <citation type="submission" date="2018-09" db="EMBL/GenBank/DDBJ databases">
        <title>Paenibacillus aracenensis nov. sp. isolated from a cave in southern Spain.</title>
        <authorList>
            <person name="Jurado V."/>
            <person name="Gutierrez-Patricio S."/>
            <person name="Gonzalez-Pimentel J.L."/>
            <person name="Miller A.Z."/>
            <person name="Laiz L."/>
            <person name="Saiz-Jimenez C."/>
        </authorList>
    </citation>
    <scope>NUCLEOTIDE SEQUENCE [LARGE SCALE GENOMIC DNA]</scope>
    <source>
        <strain evidence="1 2">JCM 19203</strain>
    </source>
</reference>
<dbReference type="GO" id="GO:0008990">
    <property type="term" value="F:rRNA (guanine-N2-)-methyltransferase activity"/>
    <property type="evidence" value="ECO:0007669"/>
    <property type="project" value="InterPro"/>
</dbReference>